<dbReference type="InterPro" id="IPR000594">
    <property type="entry name" value="ThiF_NAD_FAD-bd"/>
</dbReference>
<comment type="caution">
    <text evidence="2">The sequence shown here is derived from an EMBL/GenBank/DDBJ whole genome shotgun (WGS) entry which is preliminary data.</text>
</comment>
<dbReference type="Pfam" id="PF00899">
    <property type="entry name" value="ThiF"/>
    <property type="match status" value="1"/>
</dbReference>
<proteinExistence type="predicted"/>
<dbReference type="PANTHER" id="PTHR10953:SF102">
    <property type="entry name" value="ADENYLYLTRANSFERASE AND SULFURTRANSFERASE MOCS3"/>
    <property type="match status" value="1"/>
</dbReference>
<dbReference type="PANTHER" id="PTHR10953">
    <property type="entry name" value="UBIQUITIN-ACTIVATING ENZYME E1"/>
    <property type="match status" value="1"/>
</dbReference>
<evidence type="ECO:0000259" key="1">
    <source>
        <dbReference type="Pfam" id="PF00899"/>
    </source>
</evidence>
<protein>
    <submittedName>
        <fullName evidence="2">ThiF family adenylyltransferase</fullName>
    </submittedName>
</protein>
<gene>
    <name evidence="2" type="ORF">ACFFR3_06200</name>
</gene>
<dbReference type="SUPFAM" id="SSF69572">
    <property type="entry name" value="Activating enzymes of the ubiquitin-like proteins"/>
    <property type="match status" value="1"/>
</dbReference>
<feature type="domain" description="THIF-type NAD/FAD binding fold" evidence="1">
    <location>
        <begin position="114"/>
        <end position="352"/>
    </location>
</feature>
<dbReference type="InterPro" id="IPR035985">
    <property type="entry name" value="Ubiquitin-activating_enz"/>
</dbReference>
<keyword evidence="2" id="KW-0808">Transferase</keyword>
<dbReference type="RefSeq" id="WP_345385405.1">
    <property type="nucleotide sequence ID" value="NZ_BAAAXS010000001.1"/>
</dbReference>
<dbReference type="InterPro" id="IPR045886">
    <property type="entry name" value="ThiF/MoeB/HesA"/>
</dbReference>
<sequence>MVKECAWESLGDELVVVHDPREAYTLADPGGRVAALLDELARGPATADELSAALTARGVPVTADDVRDGLAGLDSLGLVEDADERLLGDPEADERHFSNLTFFGAFARLGTSRAEFVRRLRASHVLVLGAGGGGSALVQCLAGLGVGALTLVDRDDIEPRNFARQFLYRRADVGRSKVERAAEWVREYDPDIEVRAVDRWISGPDDLKDLTGDADVIAGGLDGAPDANLWVNEAALRAGVPLVAGGMTRTQLIYFSVDPGRSACLRCDESDLPNPGERTTAAVAQRLTRGLRLANGLTGPMAMQVGSLVAYEVMRYLTKVEPPRAAGARVVLDLLDGLVPVRQPFPRDPACPACAAAPQNDAGRVP</sequence>
<evidence type="ECO:0000313" key="3">
    <source>
        <dbReference type="Proteomes" id="UP001589568"/>
    </source>
</evidence>
<keyword evidence="2" id="KW-0548">Nucleotidyltransferase</keyword>
<name>A0ABV5NH35_9ACTN</name>
<reference evidence="2 3" key="1">
    <citation type="submission" date="2024-09" db="EMBL/GenBank/DDBJ databases">
        <authorList>
            <person name="Sun Q."/>
            <person name="Mori K."/>
        </authorList>
    </citation>
    <scope>NUCLEOTIDE SEQUENCE [LARGE SCALE GENOMIC DNA]</scope>
    <source>
        <strain evidence="2 3">JCM 3324</strain>
    </source>
</reference>
<dbReference type="GO" id="GO:0016779">
    <property type="term" value="F:nucleotidyltransferase activity"/>
    <property type="evidence" value="ECO:0007669"/>
    <property type="project" value="UniProtKB-KW"/>
</dbReference>
<dbReference type="Gene3D" id="3.40.50.720">
    <property type="entry name" value="NAD(P)-binding Rossmann-like Domain"/>
    <property type="match status" value="1"/>
</dbReference>
<dbReference type="EMBL" id="JBHMCF010000004">
    <property type="protein sequence ID" value="MFB9469089.1"/>
    <property type="molecule type" value="Genomic_DNA"/>
</dbReference>
<accession>A0ABV5NH35</accession>
<keyword evidence="3" id="KW-1185">Reference proteome</keyword>
<evidence type="ECO:0000313" key="2">
    <source>
        <dbReference type="EMBL" id="MFB9469089.1"/>
    </source>
</evidence>
<dbReference type="Proteomes" id="UP001589568">
    <property type="component" value="Unassembled WGS sequence"/>
</dbReference>
<organism evidence="2 3">
    <name type="scientific">Nonomuraea salmonea</name>
    <dbReference type="NCBI Taxonomy" id="46181"/>
    <lineage>
        <taxon>Bacteria</taxon>
        <taxon>Bacillati</taxon>
        <taxon>Actinomycetota</taxon>
        <taxon>Actinomycetes</taxon>
        <taxon>Streptosporangiales</taxon>
        <taxon>Streptosporangiaceae</taxon>
        <taxon>Nonomuraea</taxon>
    </lineage>
</organism>